<name>A0A855XYW5_9BACL</name>
<evidence type="ECO:0000313" key="2">
    <source>
        <dbReference type="Proteomes" id="UP000247078"/>
    </source>
</evidence>
<protein>
    <submittedName>
        <fullName evidence="1">Uncharacterized protein</fullName>
    </submittedName>
</protein>
<comment type="caution">
    <text evidence="1">The sequence shown here is derived from an EMBL/GenBank/DDBJ whole genome shotgun (WGS) entry which is preliminary data.</text>
</comment>
<dbReference type="EMBL" id="QGTZ01000004">
    <property type="protein sequence ID" value="PWW42317.1"/>
    <property type="molecule type" value="Genomic_DNA"/>
</dbReference>
<accession>A0A855XYW5</accession>
<dbReference type="AlphaFoldDB" id="A0A855XYW5"/>
<dbReference type="Proteomes" id="UP000247078">
    <property type="component" value="Unassembled WGS sequence"/>
</dbReference>
<organism evidence="1 2">
    <name type="scientific">Paenibacillus pabuli</name>
    <dbReference type="NCBI Taxonomy" id="1472"/>
    <lineage>
        <taxon>Bacteria</taxon>
        <taxon>Bacillati</taxon>
        <taxon>Bacillota</taxon>
        <taxon>Bacilli</taxon>
        <taxon>Bacillales</taxon>
        <taxon>Paenibacillaceae</taxon>
        <taxon>Paenibacillus</taxon>
    </lineage>
</organism>
<evidence type="ECO:0000313" key="1">
    <source>
        <dbReference type="EMBL" id="PWW42317.1"/>
    </source>
</evidence>
<proteinExistence type="predicted"/>
<reference evidence="1 2" key="1">
    <citation type="submission" date="2018-05" db="EMBL/GenBank/DDBJ databases">
        <title>Freshwater and sediment microbial communities from various areas in North America, analyzing microbe dynamics in response to fracking.</title>
        <authorList>
            <person name="Lamendella R."/>
        </authorList>
    </citation>
    <scope>NUCLEOTIDE SEQUENCE [LARGE SCALE GENOMIC DNA]</scope>
    <source>
        <strain evidence="1 2">DB-3</strain>
    </source>
</reference>
<sequence>MKKQKILYMILLSMLVVNVVQISSSYDTTVIYSLLSSHGLGDL</sequence>
<gene>
    <name evidence="1" type="ORF">DET56_104376</name>
</gene>